<evidence type="ECO:0000256" key="3">
    <source>
        <dbReference type="ARBA" id="ARBA00023150"/>
    </source>
</evidence>
<dbReference type="PANTHER" id="PTHR23404">
    <property type="entry name" value="MOLYBDOPTERIN SYNTHASE RELATED"/>
    <property type="match status" value="1"/>
</dbReference>
<evidence type="ECO:0000256" key="4">
    <source>
        <dbReference type="HAMAP-Rule" id="MF_03052"/>
    </source>
</evidence>
<dbReference type="GO" id="GO:1990140">
    <property type="term" value="C:molybdopterin synthase complex"/>
    <property type="evidence" value="ECO:0007669"/>
    <property type="project" value="UniProtKB-UniRule"/>
</dbReference>
<dbReference type="Pfam" id="PF02391">
    <property type="entry name" value="MoaE"/>
    <property type="match status" value="1"/>
</dbReference>
<feature type="binding site" evidence="4">
    <location>
        <begin position="292"/>
        <end position="293"/>
    </location>
    <ligand>
        <name>substrate</name>
    </ligand>
</feature>
<dbReference type="HAMAP" id="MF_03052">
    <property type="entry name" value="MOC2B"/>
    <property type="match status" value="1"/>
</dbReference>
<feature type="binding site" evidence="4">
    <location>
        <position position="308"/>
    </location>
    <ligand>
        <name>substrate</name>
    </ligand>
</feature>
<comment type="pathway">
    <text evidence="4">Cofactor biosynthesis; molybdopterin biosynthesis.</text>
</comment>
<dbReference type="InterPro" id="IPR003448">
    <property type="entry name" value="Mopterin_biosynth_MoaE"/>
</dbReference>
<dbReference type="Proteomes" id="UP000095287">
    <property type="component" value="Unplaced"/>
</dbReference>
<dbReference type="GO" id="GO:0030366">
    <property type="term" value="F:molybdopterin synthase activity"/>
    <property type="evidence" value="ECO:0007669"/>
    <property type="project" value="UniProtKB-UniRule"/>
</dbReference>
<dbReference type="WBParaSite" id="L893_g19413.t1">
    <property type="protein sequence ID" value="L893_g19413.t1"/>
    <property type="gene ID" value="L893_g19413"/>
</dbReference>
<dbReference type="Gene3D" id="3.90.1170.40">
    <property type="entry name" value="Molybdopterin biosynthesis MoaE subunit"/>
    <property type="match status" value="1"/>
</dbReference>
<comment type="subunit">
    <text evidence="4">Heterotetramer; composed of 2 small (MOCS2A) and 2 large (MOCS2B) subunits.</text>
</comment>
<keyword evidence="3 4" id="KW-0501">Molybdenum cofactor biosynthesis</keyword>
<dbReference type="EC" id="2.8.1.12" evidence="4"/>
<dbReference type="InterPro" id="IPR027417">
    <property type="entry name" value="P-loop_NTPase"/>
</dbReference>
<dbReference type="FunFam" id="3.90.1170.40:FF:000002">
    <property type="entry name" value="Molybdopterin synthase catalytic subunit"/>
    <property type="match status" value="1"/>
</dbReference>
<dbReference type="AlphaFoldDB" id="A0A1I7YTR2"/>
<accession>A0A1I7YTR2</accession>
<keyword evidence="5" id="KW-1185">Reference proteome</keyword>
<organism evidence="5 6">
    <name type="scientific">Steinernema glaseri</name>
    <dbReference type="NCBI Taxonomy" id="37863"/>
    <lineage>
        <taxon>Eukaryota</taxon>
        <taxon>Metazoa</taxon>
        <taxon>Ecdysozoa</taxon>
        <taxon>Nematoda</taxon>
        <taxon>Chromadorea</taxon>
        <taxon>Rhabditida</taxon>
        <taxon>Tylenchina</taxon>
        <taxon>Panagrolaimomorpha</taxon>
        <taxon>Strongyloidoidea</taxon>
        <taxon>Steinernematidae</taxon>
        <taxon>Steinernema</taxon>
    </lineage>
</organism>
<evidence type="ECO:0000256" key="2">
    <source>
        <dbReference type="ARBA" id="ARBA00022679"/>
    </source>
</evidence>
<evidence type="ECO:0000256" key="1">
    <source>
        <dbReference type="ARBA" id="ARBA00022490"/>
    </source>
</evidence>
<proteinExistence type="inferred from homology"/>
<comment type="subcellular location">
    <subcellularLocation>
        <location evidence="4">Cytoplasm</location>
    </subcellularLocation>
</comment>
<dbReference type="GO" id="GO:0006777">
    <property type="term" value="P:Mo-molybdopterin cofactor biosynthetic process"/>
    <property type="evidence" value="ECO:0007669"/>
    <property type="project" value="UniProtKB-UniRule"/>
</dbReference>
<sequence>MASELGRSRRLVGIAGCTNAGKTTLSRILKEMVESDGKSITVICQDDFFRPVAEVEKVPKEGDPSAFFYDYDAPSAVDEVGFKAAVEGATSDVVVVEGNMLTEFPEILEQLHRLLFLTLPLEVCRKRRATRVDYDPPDKPGFFEQIVWPAYEAHLKHTVALAECDPRVTFLDGSKELVSKEWLRRTVLNFPEDLVRIQAAPLSSEEAVAFVSSSSCGATSVFIGTTRNSFHGKRVVKLEYECYEPMAYRELHSLCAKMRERFGSIERMAVFHRIGEVPVGEASVVIAASSAHRKEAIAAVEAAIDELKRSVPIWKKEIYGDGSCSWKENPESRSDANGGCCC</sequence>
<evidence type="ECO:0000313" key="5">
    <source>
        <dbReference type="Proteomes" id="UP000095287"/>
    </source>
</evidence>
<dbReference type="SUPFAM" id="SSF52540">
    <property type="entry name" value="P-loop containing nucleoside triphosphate hydrolases"/>
    <property type="match status" value="1"/>
</dbReference>
<comment type="function">
    <text evidence="4">Catalytic subunit of the molybdopterin synthase complex, a complex that catalyzes the conversion of precursor Z into molybdopterin. Acts by mediating the incorporation of 2 sulfur atoms from thiocarboxylated MOCS2A into precursor Z to generate a dithiolene group.</text>
</comment>
<comment type="similarity">
    <text evidence="4">Belongs to the MoaE family. MOCS2B subfamily.</text>
</comment>
<keyword evidence="2 4" id="KW-0808">Transferase</keyword>
<feature type="binding site" evidence="4">
    <location>
        <begin position="315"/>
        <end position="317"/>
    </location>
    <ligand>
        <name>substrate</name>
    </ligand>
</feature>
<name>A0A1I7YTR2_9BILA</name>
<dbReference type="SUPFAM" id="SSF54690">
    <property type="entry name" value="Molybdopterin synthase subunit MoaE"/>
    <property type="match status" value="1"/>
</dbReference>
<evidence type="ECO:0000313" key="6">
    <source>
        <dbReference type="WBParaSite" id="L893_g19413.t1"/>
    </source>
</evidence>
<dbReference type="CDD" id="cd00756">
    <property type="entry name" value="MoaE"/>
    <property type="match status" value="1"/>
</dbReference>
<dbReference type="Gene3D" id="3.40.50.300">
    <property type="entry name" value="P-loop containing nucleotide triphosphate hydrolases"/>
    <property type="match status" value="1"/>
</dbReference>
<comment type="catalytic activity">
    <reaction evidence="4">
        <text>2 [molybdopterin-synthase sulfur-carrier protein]-C-terminal-Gly-aminoethanethioate + cyclic pyranopterin phosphate + H2O = molybdopterin + 2 [molybdopterin-synthase sulfur-carrier protein]-C-terminal Gly-Gly + 2 H(+)</text>
        <dbReference type="Rhea" id="RHEA:26333"/>
        <dbReference type="Rhea" id="RHEA-COMP:12202"/>
        <dbReference type="Rhea" id="RHEA-COMP:19907"/>
        <dbReference type="ChEBI" id="CHEBI:15377"/>
        <dbReference type="ChEBI" id="CHEBI:15378"/>
        <dbReference type="ChEBI" id="CHEBI:58698"/>
        <dbReference type="ChEBI" id="CHEBI:59648"/>
        <dbReference type="ChEBI" id="CHEBI:90778"/>
        <dbReference type="ChEBI" id="CHEBI:232372"/>
        <dbReference type="EC" id="2.8.1.12"/>
    </reaction>
</comment>
<keyword evidence="1 4" id="KW-0963">Cytoplasm</keyword>
<dbReference type="Pfam" id="PF13238">
    <property type="entry name" value="AAA_18"/>
    <property type="match status" value="1"/>
</dbReference>
<dbReference type="UniPathway" id="UPA00344"/>
<dbReference type="InterPro" id="IPR028888">
    <property type="entry name" value="MOCS2B_euk"/>
</dbReference>
<protein>
    <recommendedName>
        <fullName evidence="4">Molybdopterin synthase catalytic subunit</fullName>
        <ecNumber evidence="4">2.8.1.12</ecNumber>
    </recommendedName>
    <alternativeName>
        <fullName evidence="4">Molybdenum cofactor synthesis protein 2 large subunit</fullName>
    </alternativeName>
    <alternativeName>
        <fullName evidence="4">Molybdenum cofactor synthesis protein 2B</fullName>
        <shortName evidence="4">MOCS2B</shortName>
    </alternativeName>
</protein>
<dbReference type="InterPro" id="IPR036563">
    <property type="entry name" value="MoaE_sf"/>
</dbReference>
<reference evidence="6" key="1">
    <citation type="submission" date="2016-11" db="UniProtKB">
        <authorList>
            <consortium name="WormBaseParasite"/>
        </authorList>
    </citation>
    <scope>IDENTIFICATION</scope>
</reference>